<accession>A0ABR2RGE8</accession>
<reference evidence="1 2" key="1">
    <citation type="journal article" date="2024" name="G3 (Bethesda)">
        <title>Genome assembly of Hibiscus sabdariffa L. provides insights into metabolisms of medicinal natural products.</title>
        <authorList>
            <person name="Kim T."/>
        </authorList>
    </citation>
    <scope>NUCLEOTIDE SEQUENCE [LARGE SCALE GENOMIC DNA]</scope>
    <source>
        <strain evidence="1">TK-2024</strain>
        <tissue evidence="1">Old leaves</tissue>
    </source>
</reference>
<dbReference type="PANTHER" id="PTHR37211:SF1">
    <property type="entry name" value="EXPRESSED PROTEIN"/>
    <property type="match status" value="1"/>
</dbReference>
<protein>
    <submittedName>
        <fullName evidence="1">Uncharacterized protein</fullName>
    </submittedName>
</protein>
<evidence type="ECO:0000313" key="2">
    <source>
        <dbReference type="Proteomes" id="UP001396334"/>
    </source>
</evidence>
<keyword evidence="2" id="KW-1185">Reference proteome</keyword>
<sequence length="183" mass="20457">MVAVQKIIPFPLFARFPGYEAKAGTQSSHGFLLPSESIMLANAMTNKEWLQRDPRRTSVGLDLVLEALQWCLENNVHKVGADGYSKISLFHGNVLNPQEVRLVGFKPQELIKNIKPVESDYNSEIAATEVNMLEGSTSTIEQSVKADAKIPARDIICAFSYNCCRLHKRAKLVLYSSMFLKLV</sequence>
<name>A0ABR2RGE8_9ROSI</name>
<proteinExistence type="predicted"/>
<gene>
    <name evidence="1" type="ORF">V6N11_039864</name>
</gene>
<comment type="caution">
    <text evidence="1">The sequence shown here is derived from an EMBL/GenBank/DDBJ whole genome shotgun (WGS) entry which is preliminary data.</text>
</comment>
<evidence type="ECO:0000313" key="1">
    <source>
        <dbReference type="EMBL" id="KAK9011782.1"/>
    </source>
</evidence>
<organism evidence="1 2">
    <name type="scientific">Hibiscus sabdariffa</name>
    <name type="common">roselle</name>
    <dbReference type="NCBI Taxonomy" id="183260"/>
    <lineage>
        <taxon>Eukaryota</taxon>
        <taxon>Viridiplantae</taxon>
        <taxon>Streptophyta</taxon>
        <taxon>Embryophyta</taxon>
        <taxon>Tracheophyta</taxon>
        <taxon>Spermatophyta</taxon>
        <taxon>Magnoliopsida</taxon>
        <taxon>eudicotyledons</taxon>
        <taxon>Gunneridae</taxon>
        <taxon>Pentapetalae</taxon>
        <taxon>rosids</taxon>
        <taxon>malvids</taxon>
        <taxon>Malvales</taxon>
        <taxon>Malvaceae</taxon>
        <taxon>Malvoideae</taxon>
        <taxon>Hibiscus</taxon>
    </lineage>
</organism>
<dbReference type="EMBL" id="JBBPBN010000022">
    <property type="protein sequence ID" value="KAK9011782.1"/>
    <property type="molecule type" value="Genomic_DNA"/>
</dbReference>
<dbReference type="PANTHER" id="PTHR37211">
    <property type="entry name" value="EXPRESSED PROTEIN"/>
    <property type="match status" value="1"/>
</dbReference>
<dbReference type="Proteomes" id="UP001396334">
    <property type="component" value="Unassembled WGS sequence"/>
</dbReference>